<protein>
    <submittedName>
        <fullName evidence="1">Uncharacterized protein</fullName>
    </submittedName>
</protein>
<feature type="non-terminal residue" evidence="1">
    <location>
        <position position="1"/>
    </location>
</feature>
<evidence type="ECO:0000313" key="1">
    <source>
        <dbReference type="EMBL" id="SVD74348.1"/>
    </source>
</evidence>
<sequence>VLRNDKVVFVPYPSSPAIDLNPLTRRYLNFNNFNILTSLFSKKSGVTYEEITGINLNANRPARCPAD</sequence>
<dbReference type="AlphaFoldDB" id="A0A382XVP2"/>
<gene>
    <name evidence="1" type="ORF">METZ01_LOCUS427202</name>
</gene>
<feature type="non-terminal residue" evidence="1">
    <location>
        <position position="67"/>
    </location>
</feature>
<proteinExistence type="predicted"/>
<dbReference type="EMBL" id="UINC01170347">
    <property type="protein sequence ID" value="SVD74348.1"/>
    <property type="molecule type" value="Genomic_DNA"/>
</dbReference>
<name>A0A382XVP2_9ZZZZ</name>
<accession>A0A382XVP2</accession>
<reference evidence="1" key="1">
    <citation type="submission" date="2018-05" db="EMBL/GenBank/DDBJ databases">
        <authorList>
            <person name="Lanie J.A."/>
            <person name="Ng W.-L."/>
            <person name="Kazmierczak K.M."/>
            <person name="Andrzejewski T.M."/>
            <person name="Davidsen T.M."/>
            <person name="Wayne K.J."/>
            <person name="Tettelin H."/>
            <person name="Glass J.I."/>
            <person name="Rusch D."/>
            <person name="Podicherti R."/>
            <person name="Tsui H.-C.T."/>
            <person name="Winkler M.E."/>
        </authorList>
    </citation>
    <scope>NUCLEOTIDE SEQUENCE</scope>
</reference>
<organism evidence="1">
    <name type="scientific">marine metagenome</name>
    <dbReference type="NCBI Taxonomy" id="408172"/>
    <lineage>
        <taxon>unclassified sequences</taxon>
        <taxon>metagenomes</taxon>
        <taxon>ecological metagenomes</taxon>
    </lineage>
</organism>